<evidence type="ECO:0000256" key="7">
    <source>
        <dbReference type="ARBA" id="ARBA00022723"/>
    </source>
</evidence>
<evidence type="ECO:0000256" key="6">
    <source>
        <dbReference type="ARBA" id="ARBA00022692"/>
    </source>
</evidence>
<dbReference type="Proteomes" id="UP000316621">
    <property type="component" value="Chromosome 11"/>
</dbReference>
<keyword evidence="8" id="KW-0732">Signal</keyword>
<evidence type="ECO:0000256" key="1">
    <source>
        <dbReference type="ARBA" id="ARBA00000900"/>
    </source>
</evidence>
<evidence type="ECO:0000256" key="8">
    <source>
        <dbReference type="ARBA" id="ARBA00022729"/>
    </source>
</evidence>
<evidence type="ECO:0000256" key="10">
    <source>
        <dbReference type="ARBA" id="ARBA00022786"/>
    </source>
</evidence>
<dbReference type="PANTHER" id="PTHR46279:SF2">
    <property type="entry name" value="RING-H2 FINGER PROTEIN ATL21A-RELATED"/>
    <property type="match status" value="1"/>
</dbReference>
<gene>
    <name evidence="18" type="ORF">C5167_047594</name>
</gene>
<evidence type="ECO:0000256" key="3">
    <source>
        <dbReference type="ARBA" id="ARBA00004906"/>
    </source>
</evidence>
<sequence length="263" mass="29776">MITCQDNCSIIKCGDAWDEPQIDFPFVVNDRQGGECGYPGFNITCNVFRKSKTVLEISRSEEFLVRKIDYFYREIRLYDQDNCLARRLRYSKFDLSPFKAYGRWVYAFFYCPPSIISDPSVVAYSSVILNVPCLSSPTATVVVTLSSAYYKSYQNVSDALFNGGCQVDASVYIPISSKASSTGSFYDFTTDDLYLTWVQPVKPSPREAETNVPLPKEDETKDPEVDEKRINWKKLATIIAPSLGGIVAIATIVCVICRRKQRR</sequence>
<evidence type="ECO:0000256" key="5">
    <source>
        <dbReference type="ARBA" id="ARBA00022679"/>
    </source>
</evidence>
<evidence type="ECO:0000256" key="4">
    <source>
        <dbReference type="ARBA" id="ARBA00012483"/>
    </source>
</evidence>
<feature type="transmembrane region" description="Helical" evidence="16">
    <location>
        <begin position="235"/>
        <end position="257"/>
    </location>
</feature>
<dbReference type="InterPro" id="IPR046948">
    <property type="entry name" value="ATL20-22-like"/>
</dbReference>
<evidence type="ECO:0000256" key="12">
    <source>
        <dbReference type="ARBA" id="ARBA00022989"/>
    </source>
</evidence>
<dbReference type="EC" id="2.3.2.27" evidence="4"/>
<dbReference type="EMBL" id="CM010725">
    <property type="protein sequence ID" value="RZC84814.1"/>
    <property type="molecule type" value="Genomic_DNA"/>
</dbReference>
<keyword evidence="9" id="KW-0863">Zinc-finger</keyword>
<dbReference type="GO" id="GO:0061630">
    <property type="term" value="F:ubiquitin protein ligase activity"/>
    <property type="evidence" value="ECO:0007669"/>
    <property type="project" value="UniProtKB-EC"/>
</dbReference>
<keyword evidence="19" id="KW-1185">Reference proteome</keyword>
<keyword evidence="7" id="KW-0479">Metal-binding</keyword>
<dbReference type="OMA" id="PWCANCA"/>
<keyword evidence="11" id="KW-0862">Zinc</keyword>
<keyword evidence="10" id="KW-0833">Ubl conjugation pathway</keyword>
<evidence type="ECO:0000256" key="13">
    <source>
        <dbReference type="ARBA" id="ARBA00023136"/>
    </source>
</evidence>
<comment type="catalytic activity">
    <reaction evidence="1">
        <text>S-ubiquitinyl-[E2 ubiquitin-conjugating enzyme]-L-cysteine + [acceptor protein]-L-lysine = [E2 ubiquitin-conjugating enzyme]-L-cysteine + N(6)-ubiquitinyl-[acceptor protein]-L-lysine.</text>
        <dbReference type="EC" id="2.3.2.27"/>
    </reaction>
</comment>
<evidence type="ECO:0000256" key="16">
    <source>
        <dbReference type="SAM" id="Phobius"/>
    </source>
</evidence>
<evidence type="ECO:0000256" key="9">
    <source>
        <dbReference type="ARBA" id="ARBA00022771"/>
    </source>
</evidence>
<evidence type="ECO:0000256" key="11">
    <source>
        <dbReference type="ARBA" id="ARBA00022833"/>
    </source>
</evidence>
<dbReference type="Pfam" id="PF13947">
    <property type="entry name" value="GUB_WAK_bind"/>
    <property type="match status" value="1"/>
</dbReference>
<feature type="domain" description="Wall-associated receptor kinase galacturonan-binding" evidence="17">
    <location>
        <begin position="8"/>
        <end position="79"/>
    </location>
</feature>
<keyword evidence="12 16" id="KW-1133">Transmembrane helix</keyword>
<dbReference type="AlphaFoldDB" id="A0A4Y7LH48"/>
<name>A0A4Y7LH48_PAPSO</name>
<dbReference type="GO" id="GO:0008270">
    <property type="term" value="F:zinc ion binding"/>
    <property type="evidence" value="ECO:0007669"/>
    <property type="project" value="UniProtKB-KW"/>
</dbReference>
<dbReference type="GO" id="GO:0030247">
    <property type="term" value="F:polysaccharide binding"/>
    <property type="evidence" value="ECO:0007669"/>
    <property type="project" value="InterPro"/>
</dbReference>
<comment type="pathway">
    <text evidence="3">Protein modification; protein ubiquitination.</text>
</comment>
<evidence type="ECO:0000313" key="19">
    <source>
        <dbReference type="Proteomes" id="UP000316621"/>
    </source>
</evidence>
<evidence type="ECO:0000256" key="2">
    <source>
        <dbReference type="ARBA" id="ARBA00004167"/>
    </source>
</evidence>
<feature type="region of interest" description="Disordered" evidence="15">
    <location>
        <begin position="204"/>
        <end position="225"/>
    </location>
</feature>
<evidence type="ECO:0000256" key="14">
    <source>
        <dbReference type="ARBA" id="ARBA00024209"/>
    </source>
</evidence>
<accession>A0A4Y7LH48</accession>
<evidence type="ECO:0000256" key="15">
    <source>
        <dbReference type="SAM" id="MobiDB-lite"/>
    </source>
</evidence>
<comment type="subcellular location">
    <subcellularLocation>
        <location evidence="2">Membrane</location>
        <topology evidence="2">Single-pass membrane protein</topology>
    </subcellularLocation>
</comment>
<evidence type="ECO:0000313" key="18">
    <source>
        <dbReference type="EMBL" id="RZC84814.1"/>
    </source>
</evidence>
<comment type="similarity">
    <text evidence="14">Belongs to the RING-type zinc finger family. ATL subfamily.</text>
</comment>
<keyword evidence="13 16" id="KW-0472">Membrane</keyword>
<organism evidence="18 19">
    <name type="scientific">Papaver somniferum</name>
    <name type="common">Opium poppy</name>
    <dbReference type="NCBI Taxonomy" id="3469"/>
    <lineage>
        <taxon>Eukaryota</taxon>
        <taxon>Viridiplantae</taxon>
        <taxon>Streptophyta</taxon>
        <taxon>Embryophyta</taxon>
        <taxon>Tracheophyta</taxon>
        <taxon>Spermatophyta</taxon>
        <taxon>Magnoliopsida</taxon>
        <taxon>Ranunculales</taxon>
        <taxon>Papaveraceae</taxon>
        <taxon>Papaveroideae</taxon>
        <taxon>Papaver</taxon>
    </lineage>
</organism>
<evidence type="ECO:0000259" key="17">
    <source>
        <dbReference type="Pfam" id="PF13947"/>
    </source>
</evidence>
<dbReference type="Gramene" id="RZC84814">
    <property type="protein sequence ID" value="RZC84814"/>
    <property type="gene ID" value="C5167_047594"/>
</dbReference>
<protein>
    <recommendedName>
        <fullName evidence="4">RING-type E3 ubiquitin transferase</fullName>
        <ecNumber evidence="4">2.3.2.27</ecNumber>
    </recommendedName>
</protein>
<proteinExistence type="inferred from homology"/>
<dbReference type="InterPro" id="IPR025287">
    <property type="entry name" value="WAK_GUB"/>
</dbReference>
<dbReference type="GO" id="GO:0016020">
    <property type="term" value="C:membrane"/>
    <property type="evidence" value="ECO:0007669"/>
    <property type="project" value="UniProtKB-SubCell"/>
</dbReference>
<keyword evidence="6 16" id="KW-0812">Transmembrane</keyword>
<dbReference type="PANTHER" id="PTHR46279">
    <property type="entry name" value="RING/U-BOX SUPERFAMILY PROTEIN"/>
    <property type="match status" value="1"/>
</dbReference>
<keyword evidence="5" id="KW-0808">Transferase</keyword>
<reference evidence="18 19" key="1">
    <citation type="journal article" date="2018" name="Science">
        <title>The opium poppy genome and morphinan production.</title>
        <authorList>
            <person name="Guo L."/>
            <person name="Winzer T."/>
            <person name="Yang X."/>
            <person name="Li Y."/>
            <person name="Ning Z."/>
            <person name="He Z."/>
            <person name="Teodor R."/>
            <person name="Lu Y."/>
            <person name="Bowser T.A."/>
            <person name="Graham I.A."/>
            <person name="Ye K."/>
        </authorList>
    </citation>
    <scope>NUCLEOTIDE SEQUENCE [LARGE SCALE GENOMIC DNA]</scope>
    <source>
        <strain evidence="19">cv. HN1</strain>
        <tissue evidence="18">Leaves</tissue>
    </source>
</reference>